<feature type="domain" description="FHA" evidence="1">
    <location>
        <begin position="22"/>
        <end position="72"/>
    </location>
</feature>
<keyword evidence="3" id="KW-1185">Reference proteome</keyword>
<dbReference type="SUPFAM" id="SSF49879">
    <property type="entry name" value="SMAD/FHA domain"/>
    <property type="match status" value="2"/>
</dbReference>
<dbReference type="InterPro" id="IPR000253">
    <property type="entry name" value="FHA_dom"/>
</dbReference>
<dbReference type="SMART" id="SM00240">
    <property type="entry name" value="FHA"/>
    <property type="match status" value="1"/>
</dbReference>
<protein>
    <submittedName>
        <fullName evidence="2">FHA domain-containing protein</fullName>
    </submittedName>
</protein>
<evidence type="ECO:0000259" key="1">
    <source>
        <dbReference type="SMART" id="SM00240"/>
    </source>
</evidence>
<evidence type="ECO:0000313" key="2">
    <source>
        <dbReference type="EMBL" id="CAI8754280.1"/>
    </source>
</evidence>
<evidence type="ECO:0000313" key="3">
    <source>
        <dbReference type="Proteomes" id="UP001162030"/>
    </source>
</evidence>
<reference evidence="2 3" key="1">
    <citation type="submission" date="2023-03" db="EMBL/GenBank/DDBJ databases">
        <authorList>
            <person name="Pearce D."/>
        </authorList>
    </citation>
    <scope>NUCLEOTIDE SEQUENCE [LARGE SCALE GENOMIC DNA]</scope>
    <source>
        <strain evidence="2">Msz</strain>
    </source>
</reference>
<dbReference type="Proteomes" id="UP001162030">
    <property type="component" value="Chromosome"/>
</dbReference>
<organism evidence="2 3">
    <name type="scientific">Methylocaldum szegediense</name>
    <dbReference type="NCBI Taxonomy" id="73780"/>
    <lineage>
        <taxon>Bacteria</taxon>
        <taxon>Pseudomonadati</taxon>
        <taxon>Pseudomonadota</taxon>
        <taxon>Gammaproteobacteria</taxon>
        <taxon>Methylococcales</taxon>
        <taxon>Methylococcaceae</taxon>
        <taxon>Methylocaldum</taxon>
    </lineage>
</organism>
<dbReference type="Pfam" id="PF00498">
    <property type="entry name" value="FHA"/>
    <property type="match status" value="1"/>
</dbReference>
<dbReference type="Gene3D" id="2.60.200.20">
    <property type="match status" value="1"/>
</dbReference>
<gene>
    <name evidence="2" type="ORF">MSZNOR_0710</name>
</gene>
<name>A0ABN8X0T6_9GAMM</name>
<accession>A0ABN8X0T6</accession>
<dbReference type="InterPro" id="IPR008984">
    <property type="entry name" value="SMAD_FHA_dom_sf"/>
</dbReference>
<sequence>MAKLTLTFKGKSLQAITLKPGEIGIGRDPSNALHIDSLAVAPQHAIVESTPEQHIIREVDSRFPVFVNDKKVVEHALSHGDRITVGKHVLFFTEESTFQSESQLEPDPEPEVWTDTDAKFFNGSLQVLNGRQIGLVIPLKKSLVRLGKEGSDVVIIAKRKDGYFISPLAEGTSLTVNDKPVKDQAVLLSDGDIIKINDSLMQFFQE</sequence>
<dbReference type="CDD" id="cd00060">
    <property type="entry name" value="FHA"/>
    <property type="match status" value="2"/>
</dbReference>
<dbReference type="EMBL" id="OX458333">
    <property type="protein sequence ID" value="CAI8754280.1"/>
    <property type="molecule type" value="Genomic_DNA"/>
</dbReference>
<proteinExistence type="predicted"/>